<feature type="domain" description="Methyltransferase type 11" evidence="5">
    <location>
        <begin position="56"/>
        <end position="158"/>
    </location>
</feature>
<keyword evidence="7" id="KW-1185">Reference proteome</keyword>
<dbReference type="SUPFAM" id="SSF53335">
    <property type="entry name" value="S-adenosyl-L-methionine-dependent methyltransferases"/>
    <property type="match status" value="1"/>
</dbReference>
<accession>A0AAD3HQZ6</accession>
<evidence type="ECO:0000256" key="2">
    <source>
        <dbReference type="ARBA" id="ARBA00022603"/>
    </source>
</evidence>
<dbReference type="AlphaFoldDB" id="A0AAD3HQZ6"/>
<dbReference type="FunFam" id="3.40.50.150:FF:000565">
    <property type="entry name" value="Predicted protein"/>
    <property type="match status" value="1"/>
</dbReference>
<protein>
    <recommendedName>
        <fullName evidence="5">Methyltransferase type 11 domain-containing protein</fullName>
    </recommendedName>
</protein>
<dbReference type="Gene3D" id="3.40.50.150">
    <property type="entry name" value="Vaccinia Virus protein VP39"/>
    <property type="match status" value="1"/>
</dbReference>
<reference evidence="6 7" key="1">
    <citation type="journal article" date="2021" name="Sci. Rep.">
        <title>Genome sequencing of the multicellular alga Astrephomene provides insights into convergent evolution of germ-soma differentiation.</title>
        <authorList>
            <person name="Yamashita S."/>
            <person name="Yamamoto K."/>
            <person name="Matsuzaki R."/>
            <person name="Suzuki S."/>
            <person name="Yamaguchi H."/>
            <person name="Hirooka S."/>
            <person name="Minakuchi Y."/>
            <person name="Miyagishima S."/>
            <person name="Kawachi M."/>
            <person name="Toyoda A."/>
            <person name="Nozaki H."/>
        </authorList>
    </citation>
    <scope>NUCLEOTIDE SEQUENCE [LARGE SCALE GENOMIC DNA]</scope>
    <source>
        <strain evidence="6 7">NIES-4017</strain>
    </source>
</reference>
<sequence length="342" mass="39112">MCEEYVVKRTTMPQYGECEYWDERYSREPAAFDWYQGFAGLYAILRHVFPMDSRLLQVGVGSSRLQEEMVRAGWRYIVNIDYSKVVISHMSELHKGMEQLRYLVADVRNMPQFPDSSFDGVMDKGTLDAILCGERSGQHASAMIRECYRVLKPGASLMLVTYGDPSSRLPYLAEVVGWDVTVYALTKQEVVEAEDAEPVVRPLIKGPYPASNLDCMDALSGLEGMHFVYICQKREVIADEEFLMLQQQGTSAGLEEQRQQQQQGTEGQESQEIQGAQEQLKGQRKQQTAEEQLLLEKLELHKRQGSPTSPPRRQRQADEGEAEQLRELQDQQQHRRDGLLQP</sequence>
<evidence type="ECO:0000313" key="7">
    <source>
        <dbReference type="Proteomes" id="UP001054857"/>
    </source>
</evidence>
<evidence type="ECO:0000256" key="3">
    <source>
        <dbReference type="ARBA" id="ARBA00022679"/>
    </source>
</evidence>
<dbReference type="PANTHER" id="PTHR12176:SF79">
    <property type="entry name" value="METHYLTRANSFERASE TYPE 11 DOMAIN-CONTAINING PROTEIN"/>
    <property type="match status" value="1"/>
</dbReference>
<evidence type="ECO:0000256" key="4">
    <source>
        <dbReference type="SAM" id="MobiDB-lite"/>
    </source>
</evidence>
<dbReference type="InterPro" id="IPR051419">
    <property type="entry name" value="Lys/N-term_MeTrsfase_sf"/>
</dbReference>
<proteinExistence type="inferred from homology"/>
<dbReference type="GO" id="GO:0032259">
    <property type="term" value="P:methylation"/>
    <property type="evidence" value="ECO:0007669"/>
    <property type="project" value="UniProtKB-KW"/>
</dbReference>
<comment type="similarity">
    <text evidence="1">Belongs to the methyltransferase superfamily.</text>
</comment>
<dbReference type="CDD" id="cd02440">
    <property type="entry name" value="AdoMet_MTases"/>
    <property type="match status" value="1"/>
</dbReference>
<feature type="non-terminal residue" evidence="6">
    <location>
        <position position="1"/>
    </location>
</feature>
<feature type="compositionally biased region" description="Low complexity" evidence="4">
    <location>
        <begin position="259"/>
        <end position="275"/>
    </location>
</feature>
<evidence type="ECO:0000313" key="6">
    <source>
        <dbReference type="EMBL" id="GFR49716.1"/>
    </source>
</evidence>
<dbReference type="GO" id="GO:0008757">
    <property type="term" value="F:S-adenosylmethionine-dependent methyltransferase activity"/>
    <property type="evidence" value="ECO:0007669"/>
    <property type="project" value="InterPro"/>
</dbReference>
<organism evidence="6 7">
    <name type="scientific">Astrephomene gubernaculifera</name>
    <dbReference type="NCBI Taxonomy" id="47775"/>
    <lineage>
        <taxon>Eukaryota</taxon>
        <taxon>Viridiplantae</taxon>
        <taxon>Chlorophyta</taxon>
        <taxon>core chlorophytes</taxon>
        <taxon>Chlorophyceae</taxon>
        <taxon>CS clade</taxon>
        <taxon>Chlamydomonadales</taxon>
        <taxon>Astrephomenaceae</taxon>
        <taxon>Astrephomene</taxon>
    </lineage>
</organism>
<keyword evidence="2" id="KW-0489">Methyltransferase</keyword>
<dbReference type="PANTHER" id="PTHR12176">
    <property type="entry name" value="SAM-DEPENDENT METHYLTRANSFERASE SUPERFAMILY PROTEIN"/>
    <property type="match status" value="1"/>
</dbReference>
<dbReference type="InterPro" id="IPR013216">
    <property type="entry name" value="Methyltransf_11"/>
</dbReference>
<dbReference type="Proteomes" id="UP001054857">
    <property type="component" value="Unassembled WGS sequence"/>
</dbReference>
<gene>
    <name evidence="6" type="ORF">Agub_g11870</name>
</gene>
<feature type="region of interest" description="Disordered" evidence="4">
    <location>
        <begin position="254"/>
        <end position="342"/>
    </location>
</feature>
<keyword evidence="3" id="KW-0808">Transferase</keyword>
<comment type="caution">
    <text evidence="6">The sequence shown here is derived from an EMBL/GenBank/DDBJ whole genome shotgun (WGS) entry which is preliminary data.</text>
</comment>
<evidence type="ECO:0000256" key="1">
    <source>
        <dbReference type="ARBA" id="ARBA00008361"/>
    </source>
</evidence>
<feature type="compositionally biased region" description="Basic and acidic residues" evidence="4">
    <location>
        <begin position="315"/>
        <end position="342"/>
    </location>
</feature>
<evidence type="ECO:0000259" key="5">
    <source>
        <dbReference type="Pfam" id="PF08241"/>
    </source>
</evidence>
<name>A0AAD3HQZ6_9CHLO</name>
<dbReference type="InterPro" id="IPR029063">
    <property type="entry name" value="SAM-dependent_MTases_sf"/>
</dbReference>
<dbReference type="Pfam" id="PF08241">
    <property type="entry name" value="Methyltransf_11"/>
    <property type="match status" value="1"/>
</dbReference>
<dbReference type="EMBL" id="BMAR01000032">
    <property type="protein sequence ID" value="GFR49716.1"/>
    <property type="molecule type" value="Genomic_DNA"/>
</dbReference>